<dbReference type="SUPFAM" id="SSF53067">
    <property type="entry name" value="Actin-like ATPase domain"/>
    <property type="match status" value="1"/>
</dbReference>
<dbReference type="PANTHER" id="PTHR18964">
    <property type="entry name" value="ROK (REPRESSOR, ORF, KINASE) FAMILY"/>
    <property type="match status" value="1"/>
</dbReference>
<gene>
    <name evidence="2" type="ORF">GCM10023195_68020</name>
</gene>
<sequence>MEILGVDIGGSGIKGAPVDVDKGEFTRDRLRLPTPEGAPPQEVARVVGEIVSHFGWTGPVGVTFPGVVTDGVVRTAANLGDAWIDLAARDLFAEASGVPVTLLNDADAAGVAEMTFGVGRGRAGTVLMLTLGTGVGSALFLDGTLVPNTELGHIEIRGKDAERRASAHAREVHDWSWHDWAKRLSEYLGRIEDLLWPSLIILGGGVSKKADRFLPLLADVRTPVVPAELHNDAGIIGAAMAAVPGAARS</sequence>
<evidence type="ECO:0000256" key="1">
    <source>
        <dbReference type="ARBA" id="ARBA00006479"/>
    </source>
</evidence>
<accession>A0ABP8TUI4</accession>
<dbReference type="Pfam" id="PF00480">
    <property type="entry name" value="ROK"/>
    <property type="match status" value="1"/>
</dbReference>
<dbReference type="EMBL" id="BAABHJ010000028">
    <property type="protein sequence ID" value="GAA4615436.1"/>
    <property type="molecule type" value="Genomic_DNA"/>
</dbReference>
<organism evidence="2 3">
    <name type="scientific">Actinoallomurus liliacearum</name>
    <dbReference type="NCBI Taxonomy" id="1080073"/>
    <lineage>
        <taxon>Bacteria</taxon>
        <taxon>Bacillati</taxon>
        <taxon>Actinomycetota</taxon>
        <taxon>Actinomycetes</taxon>
        <taxon>Streptosporangiales</taxon>
        <taxon>Thermomonosporaceae</taxon>
        <taxon>Actinoallomurus</taxon>
    </lineage>
</organism>
<reference evidence="3" key="1">
    <citation type="journal article" date="2019" name="Int. J. Syst. Evol. Microbiol.">
        <title>The Global Catalogue of Microorganisms (GCM) 10K type strain sequencing project: providing services to taxonomists for standard genome sequencing and annotation.</title>
        <authorList>
            <consortium name="The Broad Institute Genomics Platform"/>
            <consortium name="The Broad Institute Genome Sequencing Center for Infectious Disease"/>
            <person name="Wu L."/>
            <person name="Ma J."/>
        </authorList>
    </citation>
    <scope>NUCLEOTIDE SEQUENCE [LARGE SCALE GENOMIC DNA]</scope>
    <source>
        <strain evidence="3">JCM 17938</strain>
    </source>
</reference>
<dbReference type="PANTHER" id="PTHR18964:SF146">
    <property type="entry name" value="POLYPHOSPHATE GLUCOKINASE"/>
    <property type="match status" value="1"/>
</dbReference>
<dbReference type="Proteomes" id="UP001500212">
    <property type="component" value="Unassembled WGS sequence"/>
</dbReference>
<dbReference type="CDD" id="cd24058">
    <property type="entry name" value="ASKHA_NBD_ROK_PPGK"/>
    <property type="match status" value="1"/>
</dbReference>
<proteinExistence type="inferred from homology"/>
<name>A0ABP8TUI4_9ACTN</name>
<evidence type="ECO:0000313" key="2">
    <source>
        <dbReference type="EMBL" id="GAA4615436.1"/>
    </source>
</evidence>
<dbReference type="RefSeq" id="WP_345363779.1">
    <property type="nucleotide sequence ID" value="NZ_BAABHJ010000028.1"/>
</dbReference>
<keyword evidence="3" id="KW-1185">Reference proteome</keyword>
<dbReference type="Gene3D" id="3.30.420.40">
    <property type="match status" value="2"/>
</dbReference>
<dbReference type="NCBIfam" id="NF045942">
    <property type="entry name" value="PolPhglucPhase"/>
    <property type="match status" value="1"/>
</dbReference>
<dbReference type="InterPro" id="IPR000600">
    <property type="entry name" value="ROK"/>
</dbReference>
<dbReference type="InterPro" id="IPR043129">
    <property type="entry name" value="ATPase_NBD"/>
</dbReference>
<protein>
    <submittedName>
        <fullName evidence="2">ROK family protein</fullName>
    </submittedName>
</protein>
<comment type="similarity">
    <text evidence="1">Belongs to the ROK (NagC/XylR) family.</text>
</comment>
<comment type="caution">
    <text evidence="2">The sequence shown here is derived from an EMBL/GenBank/DDBJ whole genome shotgun (WGS) entry which is preliminary data.</text>
</comment>
<evidence type="ECO:0000313" key="3">
    <source>
        <dbReference type="Proteomes" id="UP001500212"/>
    </source>
</evidence>